<reference evidence="1 2" key="1">
    <citation type="journal article" date="2015" name="Genome Announc.">
        <title>Expanding the biotechnology potential of lactobacilli through comparative genomics of 213 strains and associated genera.</title>
        <authorList>
            <person name="Sun Z."/>
            <person name="Harris H.M."/>
            <person name="McCann A."/>
            <person name="Guo C."/>
            <person name="Argimon S."/>
            <person name="Zhang W."/>
            <person name="Yang X."/>
            <person name="Jeffery I.B."/>
            <person name="Cooney J.C."/>
            <person name="Kagawa T.F."/>
            <person name="Liu W."/>
            <person name="Song Y."/>
            <person name="Salvetti E."/>
            <person name="Wrobel A."/>
            <person name="Rasinkangas P."/>
            <person name="Parkhill J."/>
            <person name="Rea M.C."/>
            <person name="O'Sullivan O."/>
            <person name="Ritari J."/>
            <person name="Douillard F.P."/>
            <person name="Paul Ross R."/>
            <person name="Yang R."/>
            <person name="Briner A.E."/>
            <person name="Felis G.E."/>
            <person name="de Vos W.M."/>
            <person name="Barrangou R."/>
            <person name="Klaenhammer T.R."/>
            <person name="Caufield P.W."/>
            <person name="Cui Y."/>
            <person name="Zhang H."/>
            <person name="O'Toole P.W."/>
        </authorList>
    </citation>
    <scope>NUCLEOTIDE SEQUENCE [LARGE SCALE GENOMIC DNA]</scope>
    <source>
        <strain evidence="1 2">DSM 16982</strain>
    </source>
</reference>
<proteinExistence type="predicted"/>
<sequence>MDRFNYVKEDWYLSSKEEIKKSLQERHLTFEQAQAILEDLSSDLKKDAKIRLV</sequence>
<dbReference type="STRING" id="1423774.FD31_GL000849"/>
<comment type="caution">
    <text evidence="1">The sequence shown here is derived from an EMBL/GenBank/DDBJ whole genome shotgun (WGS) entry which is preliminary data.</text>
</comment>
<dbReference type="AlphaFoldDB" id="A0A0R1WEB5"/>
<dbReference type="EMBL" id="AZFV01000018">
    <property type="protein sequence ID" value="KRM15949.1"/>
    <property type="molecule type" value="Genomic_DNA"/>
</dbReference>
<accession>A0A0R1WEB5</accession>
<dbReference type="RefSeq" id="WP_157049161.1">
    <property type="nucleotide sequence ID" value="NZ_AZFV01000018.1"/>
</dbReference>
<gene>
    <name evidence="1" type="ORF">FD31_GL000849</name>
</gene>
<dbReference type="Proteomes" id="UP000051302">
    <property type="component" value="Unassembled WGS sequence"/>
</dbReference>
<name>A0A0R1WEB5_9LACO</name>
<keyword evidence="2" id="KW-1185">Reference proteome</keyword>
<evidence type="ECO:0000313" key="2">
    <source>
        <dbReference type="Proteomes" id="UP000051302"/>
    </source>
</evidence>
<protein>
    <submittedName>
        <fullName evidence="1">Uncharacterized protein</fullName>
    </submittedName>
</protein>
<evidence type="ECO:0000313" key="1">
    <source>
        <dbReference type="EMBL" id="KRM15949.1"/>
    </source>
</evidence>
<organism evidence="1 2">
    <name type="scientific">Companilactobacillus nantensis DSM 16982</name>
    <dbReference type="NCBI Taxonomy" id="1423774"/>
    <lineage>
        <taxon>Bacteria</taxon>
        <taxon>Bacillati</taxon>
        <taxon>Bacillota</taxon>
        <taxon>Bacilli</taxon>
        <taxon>Lactobacillales</taxon>
        <taxon>Lactobacillaceae</taxon>
        <taxon>Companilactobacillus</taxon>
    </lineage>
</organism>